<dbReference type="SUPFAM" id="SSF141571">
    <property type="entry name" value="Pentapeptide repeat-like"/>
    <property type="match status" value="1"/>
</dbReference>
<dbReference type="Proteomes" id="UP000326912">
    <property type="component" value="Unassembled WGS sequence"/>
</dbReference>
<dbReference type="AlphaFoldDB" id="A0A5J4KR12"/>
<dbReference type="EMBL" id="BKZW01000001">
    <property type="protein sequence ID" value="GER87646.1"/>
    <property type="molecule type" value="Genomic_DNA"/>
</dbReference>
<dbReference type="RefSeq" id="WP_151755625.1">
    <property type="nucleotide sequence ID" value="NZ_BKZW01000001.1"/>
</dbReference>
<protein>
    <recommendedName>
        <fullName evidence="5">Pentapeptide repeat-containing protein</fullName>
    </recommendedName>
</protein>
<evidence type="ECO:0000256" key="2">
    <source>
        <dbReference type="SAM" id="Phobius"/>
    </source>
</evidence>
<dbReference type="InterPro" id="IPR001646">
    <property type="entry name" value="5peptide_repeat"/>
</dbReference>
<name>A0A5J4KR12_9CHLR</name>
<dbReference type="PANTHER" id="PTHR47485:SF1">
    <property type="entry name" value="THYLAKOID LUMENAL 17.4 KDA PROTEIN, CHLOROPLASTIC"/>
    <property type="match status" value="1"/>
</dbReference>
<sequence length="370" mass="40846">MSKIHSWWQKARRPLAITLINLFFLGLIVLIALVMLGSLFQWQWTGFGPETSDPKQHAKTLWDWLQLLIIPAVLAIGGYVFNLTSSRNEQKSTQVRDQTERDIAADNQREAALQVYVDKMSELLLDRNLRGSEEKDEVRKIARVRTLTILPRLDPARKRSIIEFIYEADLLDKDKPILNLRGADLREADLSYIDLSGANLRGINIHRANLSGADLRDVNLRGSKLNGAILRGIDLNRAYLFGVDFSGADLQGARLSDTNLSEAQLINANLHRASLSGAQLINANLHRANLNGVQLNNTNLSGAFLRGADLSGADLQGADLNDANLNNANLSGANLSGAELRNARNITVEQLHKTMSHPETAIPDGSLKPS</sequence>
<evidence type="ECO:0000313" key="3">
    <source>
        <dbReference type="EMBL" id="GER87646.1"/>
    </source>
</evidence>
<keyword evidence="1" id="KW-0677">Repeat</keyword>
<dbReference type="Gene3D" id="2.160.20.80">
    <property type="entry name" value="E3 ubiquitin-protein ligase SopA"/>
    <property type="match status" value="1"/>
</dbReference>
<gene>
    <name evidence="3" type="ORF">KDW_18080</name>
</gene>
<evidence type="ECO:0000256" key="1">
    <source>
        <dbReference type="ARBA" id="ARBA00022737"/>
    </source>
</evidence>
<organism evidence="3 4">
    <name type="scientific">Dictyobacter vulcani</name>
    <dbReference type="NCBI Taxonomy" id="2607529"/>
    <lineage>
        <taxon>Bacteria</taxon>
        <taxon>Bacillati</taxon>
        <taxon>Chloroflexota</taxon>
        <taxon>Ktedonobacteria</taxon>
        <taxon>Ktedonobacterales</taxon>
        <taxon>Dictyobacteraceae</taxon>
        <taxon>Dictyobacter</taxon>
    </lineage>
</organism>
<comment type="caution">
    <text evidence="3">The sequence shown here is derived from an EMBL/GenBank/DDBJ whole genome shotgun (WGS) entry which is preliminary data.</text>
</comment>
<reference evidence="3 4" key="1">
    <citation type="submission" date="2019-10" db="EMBL/GenBank/DDBJ databases">
        <title>Dictyobacter vulcani sp. nov., within the class Ktedonobacteria, isolated from soil of volcanic Mt. Zao.</title>
        <authorList>
            <person name="Zheng Y."/>
            <person name="Wang C.M."/>
            <person name="Sakai Y."/>
            <person name="Abe K."/>
            <person name="Yokota A."/>
            <person name="Yabe S."/>
        </authorList>
    </citation>
    <scope>NUCLEOTIDE SEQUENCE [LARGE SCALE GENOMIC DNA]</scope>
    <source>
        <strain evidence="3 4">W12</strain>
    </source>
</reference>
<evidence type="ECO:0000313" key="4">
    <source>
        <dbReference type="Proteomes" id="UP000326912"/>
    </source>
</evidence>
<feature type="transmembrane region" description="Helical" evidence="2">
    <location>
        <begin position="20"/>
        <end position="44"/>
    </location>
</feature>
<proteinExistence type="predicted"/>
<accession>A0A5J4KR12</accession>
<keyword evidence="2" id="KW-1133">Transmembrane helix</keyword>
<keyword evidence="4" id="KW-1185">Reference proteome</keyword>
<feature type="transmembrane region" description="Helical" evidence="2">
    <location>
        <begin position="64"/>
        <end position="81"/>
    </location>
</feature>
<keyword evidence="2" id="KW-0812">Transmembrane</keyword>
<dbReference type="PANTHER" id="PTHR47485">
    <property type="entry name" value="THYLAKOID LUMENAL 17.4 KDA PROTEIN, CHLOROPLASTIC"/>
    <property type="match status" value="1"/>
</dbReference>
<dbReference type="Pfam" id="PF00805">
    <property type="entry name" value="Pentapeptide"/>
    <property type="match status" value="3"/>
</dbReference>
<evidence type="ECO:0008006" key="5">
    <source>
        <dbReference type="Google" id="ProtNLM"/>
    </source>
</evidence>
<keyword evidence="2" id="KW-0472">Membrane</keyword>